<organism evidence="3 4">
    <name type="scientific">Geomonas subterranea</name>
    <dbReference type="NCBI Taxonomy" id="2847989"/>
    <lineage>
        <taxon>Bacteria</taxon>
        <taxon>Pseudomonadati</taxon>
        <taxon>Thermodesulfobacteriota</taxon>
        <taxon>Desulfuromonadia</taxon>
        <taxon>Geobacterales</taxon>
        <taxon>Geobacteraceae</taxon>
        <taxon>Geomonas</taxon>
    </lineage>
</organism>
<dbReference type="EMBL" id="CP077683">
    <property type="protein sequence ID" value="QXE90976.1"/>
    <property type="molecule type" value="Genomic_DNA"/>
</dbReference>
<sequence length="150" mass="15926">MQHSRRKVVKAAAVSSAVLLGLAAGSALGATTDHTNIILKDWQGTEIARPADGVAAPAYSVKQTCFGTNNGVACHGNSAVGNAKFSYDDIERHSYHTQLGANEFRGFNPANPDAYNPYTTDPTKVGDKWRPGAGPQGKNWVQSPGHFGSW</sequence>
<gene>
    <name evidence="3" type="ORF">KP001_00030</name>
</gene>
<dbReference type="Proteomes" id="UP000683559">
    <property type="component" value="Chromosome"/>
</dbReference>
<feature type="signal peptide" evidence="2">
    <location>
        <begin position="1"/>
        <end position="29"/>
    </location>
</feature>
<evidence type="ECO:0000313" key="3">
    <source>
        <dbReference type="EMBL" id="QXE90976.1"/>
    </source>
</evidence>
<accession>A0ABX8LJB8</accession>
<feature type="chain" id="PRO_5046052225" evidence="2">
    <location>
        <begin position="30"/>
        <end position="150"/>
    </location>
</feature>
<feature type="region of interest" description="Disordered" evidence="1">
    <location>
        <begin position="131"/>
        <end position="150"/>
    </location>
</feature>
<keyword evidence="4" id="KW-1185">Reference proteome</keyword>
<evidence type="ECO:0000256" key="2">
    <source>
        <dbReference type="SAM" id="SignalP"/>
    </source>
</evidence>
<reference evidence="3 4" key="1">
    <citation type="submission" date="2021-06" db="EMBL/GenBank/DDBJ databases">
        <title>Gemonas diversity in paddy soil.</title>
        <authorList>
            <person name="Liu G."/>
        </authorList>
    </citation>
    <scope>NUCLEOTIDE SEQUENCE [LARGE SCALE GENOMIC DNA]</scope>
    <source>
        <strain evidence="3 4">RG2</strain>
    </source>
</reference>
<dbReference type="RefSeq" id="WP_217287569.1">
    <property type="nucleotide sequence ID" value="NZ_CP077683.1"/>
</dbReference>
<evidence type="ECO:0000313" key="4">
    <source>
        <dbReference type="Proteomes" id="UP000683559"/>
    </source>
</evidence>
<protein>
    <submittedName>
        <fullName evidence="3">Cytochrome C</fullName>
    </submittedName>
</protein>
<keyword evidence="2" id="KW-0732">Signal</keyword>
<evidence type="ECO:0000256" key="1">
    <source>
        <dbReference type="SAM" id="MobiDB-lite"/>
    </source>
</evidence>
<proteinExistence type="predicted"/>
<name>A0ABX8LJB8_9BACT</name>